<keyword evidence="7" id="KW-0479">Metal-binding</keyword>
<comment type="similarity">
    <text evidence="3 7">Belongs to the MoeA family.</text>
</comment>
<evidence type="ECO:0000259" key="8">
    <source>
        <dbReference type="SMART" id="SM00852"/>
    </source>
</evidence>
<proteinExistence type="inferred from homology"/>
<dbReference type="SUPFAM" id="SSF63867">
    <property type="entry name" value="MoeA C-terminal domain-like"/>
    <property type="match status" value="1"/>
</dbReference>
<evidence type="ECO:0000256" key="5">
    <source>
        <dbReference type="ARBA" id="ARBA00023150"/>
    </source>
</evidence>
<dbReference type="InterPro" id="IPR001453">
    <property type="entry name" value="MoaB/Mog_dom"/>
</dbReference>
<sequence length="411" mass="41620">MGSPVKRSVAEHQRAVLAALEPLPARDVPIGSAGGAVLATDVHSRTPIPLFDNSAMDGYAVRRADLIGAGPDHPVTLPVIADLPAGTSARPQVGPGTVARIMTGAPMPPGADAVVPVEDTDAGTTTVTISAEPAEAAHIRRAGDDLAPGDLVLRAGTRLTARHLAAAAGAGHGTLAVHPKPRVAVISTGTELVDPGTAPAWGQIPDSNSYLLAQSVTEAGGTPVRIGAVPDDESEFARLLAEVSPDVDAIVLSGGVSVGAFDVVKAVLAPLPSMWFGPLAMQPGKPQGFGHLADGTVVFALPGNPVSVYVSFEVFVRPGLRRLAGDADPRPVLVDGVAEVGWRSPPGREQYMPVVMDDGAGGPVRVRPSARRGSGSHLVGGLAGADGLARVAADVSEVRAGDTVAVLRGVS</sequence>
<reference evidence="9 10" key="1">
    <citation type="submission" date="2021-04" db="EMBL/GenBank/DDBJ databases">
        <title>Ruania sp. nov., isolated from sandy soil of mangrove forest.</title>
        <authorList>
            <person name="Ge X."/>
            <person name="Huang R."/>
            <person name="Liu W."/>
        </authorList>
    </citation>
    <scope>NUCLEOTIDE SEQUENCE [LARGE SCALE GENOMIC DNA]</scope>
    <source>
        <strain evidence="9 10">N2-46</strain>
    </source>
</reference>
<dbReference type="Pfam" id="PF03453">
    <property type="entry name" value="MoeA_N"/>
    <property type="match status" value="1"/>
</dbReference>
<dbReference type="Pfam" id="PF00994">
    <property type="entry name" value="MoCF_biosynth"/>
    <property type="match status" value="1"/>
</dbReference>
<dbReference type="SMART" id="SM00852">
    <property type="entry name" value="MoCF_biosynth"/>
    <property type="match status" value="1"/>
</dbReference>
<keyword evidence="10" id="KW-1185">Reference proteome</keyword>
<dbReference type="NCBIfam" id="NF045515">
    <property type="entry name" value="Glp_gephyrin"/>
    <property type="match status" value="1"/>
</dbReference>
<comment type="catalytic activity">
    <reaction evidence="6">
        <text>adenylyl-molybdopterin + molybdate = Mo-molybdopterin + AMP + H(+)</text>
        <dbReference type="Rhea" id="RHEA:35047"/>
        <dbReference type="ChEBI" id="CHEBI:15378"/>
        <dbReference type="ChEBI" id="CHEBI:36264"/>
        <dbReference type="ChEBI" id="CHEBI:62727"/>
        <dbReference type="ChEBI" id="CHEBI:71302"/>
        <dbReference type="ChEBI" id="CHEBI:456215"/>
        <dbReference type="EC" id="2.10.1.1"/>
    </reaction>
</comment>
<dbReference type="SUPFAM" id="SSF53218">
    <property type="entry name" value="Molybdenum cofactor biosynthesis proteins"/>
    <property type="match status" value="1"/>
</dbReference>
<keyword evidence="7" id="KW-0460">Magnesium</keyword>
<dbReference type="EMBL" id="JAGSHT010000023">
    <property type="protein sequence ID" value="MBZ2199188.1"/>
    <property type="molecule type" value="Genomic_DNA"/>
</dbReference>
<dbReference type="InterPro" id="IPR005111">
    <property type="entry name" value="MoeA_C_domain_IV"/>
</dbReference>
<name>A0ABS7SFR9_9MICO</name>
<dbReference type="CDD" id="cd00887">
    <property type="entry name" value="MoeA"/>
    <property type="match status" value="1"/>
</dbReference>
<feature type="domain" description="MoaB/Mog" evidence="8">
    <location>
        <begin position="184"/>
        <end position="322"/>
    </location>
</feature>
<dbReference type="Proteomes" id="UP000826651">
    <property type="component" value="Unassembled WGS sequence"/>
</dbReference>
<evidence type="ECO:0000313" key="10">
    <source>
        <dbReference type="Proteomes" id="UP000826651"/>
    </source>
</evidence>
<dbReference type="NCBIfam" id="TIGR00177">
    <property type="entry name" value="molyb_syn"/>
    <property type="match status" value="1"/>
</dbReference>
<dbReference type="EC" id="2.10.1.1" evidence="7"/>
<evidence type="ECO:0000256" key="3">
    <source>
        <dbReference type="ARBA" id="ARBA00010763"/>
    </source>
</evidence>
<evidence type="ECO:0000256" key="4">
    <source>
        <dbReference type="ARBA" id="ARBA00022505"/>
    </source>
</evidence>
<keyword evidence="5 7" id="KW-0501">Molybdenum cofactor biosynthesis</keyword>
<evidence type="ECO:0000256" key="7">
    <source>
        <dbReference type="RuleBase" id="RU365090"/>
    </source>
</evidence>
<keyword evidence="7" id="KW-0808">Transferase</keyword>
<dbReference type="InterPro" id="IPR036688">
    <property type="entry name" value="MoeA_C_domain_IV_sf"/>
</dbReference>
<dbReference type="InterPro" id="IPR036425">
    <property type="entry name" value="MoaB/Mog-like_dom_sf"/>
</dbReference>
<dbReference type="Gene3D" id="3.90.105.10">
    <property type="entry name" value="Molybdopterin biosynthesis moea protein, domain 2"/>
    <property type="match status" value="1"/>
</dbReference>
<comment type="caution">
    <text evidence="9">The sequence shown here is derived from an EMBL/GenBank/DDBJ whole genome shotgun (WGS) entry which is preliminary data.</text>
</comment>
<comment type="function">
    <text evidence="1 7">Catalyzes the insertion of molybdate into adenylated molybdopterin with the concomitant release of AMP.</text>
</comment>
<dbReference type="RefSeq" id="WP_223411196.1">
    <property type="nucleotide sequence ID" value="NZ_JAGSHT010000023.1"/>
</dbReference>
<dbReference type="Pfam" id="PF03454">
    <property type="entry name" value="MoeA_C"/>
    <property type="match status" value="1"/>
</dbReference>
<dbReference type="Gene3D" id="2.40.340.10">
    <property type="entry name" value="MoeA, C-terminal, domain IV"/>
    <property type="match status" value="1"/>
</dbReference>
<protein>
    <recommendedName>
        <fullName evidence="7">Molybdopterin molybdenumtransferase</fullName>
        <ecNumber evidence="7">2.10.1.1</ecNumber>
    </recommendedName>
</protein>
<dbReference type="Gene3D" id="3.40.980.10">
    <property type="entry name" value="MoaB/Mog-like domain"/>
    <property type="match status" value="1"/>
</dbReference>
<dbReference type="InterPro" id="IPR038987">
    <property type="entry name" value="MoeA-like"/>
</dbReference>
<evidence type="ECO:0000313" key="9">
    <source>
        <dbReference type="EMBL" id="MBZ2199188.1"/>
    </source>
</evidence>
<evidence type="ECO:0000256" key="6">
    <source>
        <dbReference type="ARBA" id="ARBA00047317"/>
    </source>
</evidence>
<dbReference type="PANTHER" id="PTHR10192">
    <property type="entry name" value="MOLYBDOPTERIN BIOSYNTHESIS PROTEIN"/>
    <property type="match status" value="1"/>
</dbReference>
<evidence type="ECO:0000256" key="1">
    <source>
        <dbReference type="ARBA" id="ARBA00002901"/>
    </source>
</evidence>
<dbReference type="InterPro" id="IPR036135">
    <property type="entry name" value="MoeA_linker/N_sf"/>
</dbReference>
<accession>A0ABS7SFR9</accession>
<dbReference type="InterPro" id="IPR005110">
    <property type="entry name" value="MoeA_linker/N"/>
</dbReference>
<comment type="cofactor">
    <cofactor evidence="7">
        <name>Mg(2+)</name>
        <dbReference type="ChEBI" id="CHEBI:18420"/>
    </cofactor>
</comment>
<gene>
    <name evidence="9" type="ORF">KCQ71_23790</name>
</gene>
<evidence type="ECO:0000256" key="2">
    <source>
        <dbReference type="ARBA" id="ARBA00005046"/>
    </source>
</evidence>
<dbReference type="SUPFAM" id="SSF63882">
    <property type="entry name" value="MoeA N-terminal region -like"/>
    <property type="match status" value="1"/>
</dbReference>
<comment type="pathway">
    <text evidence="2 7">Cofactor biosynthesis; molybdopterin biosynthesis.</text>
</comment>
<organism evidence="9 10">
    <name type="scientific">Occultella gossypii</name>
    <dbReference type="NCBI Taxonomy" id="2800820"/>
    <lineage>
        <taxon>Bacteria</taxon>
        <taxon>Bacillati</taxon>
        <taxon>Actinomycetota</taxon>
        <taxon>Actinomycetes</taxon>
        <taxon>Micrococcales</taxon>
        <taxon>Ruaniaceae</taxon>
        <taxon>Occultella</taxon>
    </lineage>
</organism>
<keyword evidence="4 7" id="KW-0500">Molybdenum</keyword>
<dbReference type="Gene3D" id="2.170.190.11">
    <property type="entry name" value="Molybdopterin biosynthesis moea protein, domain 3"/>
    <property type="match status" value="1"/>
</dbReference>
<dbReference type="PANTHER" id="PTHR10192:SF5">
    <property type="entry name" value="GEPHYRIN"/>
    <property type="match status" value="1"/>
</dbReference>